<organism evidence="1 2">
    <name type="scientific">Linum tenue</name>
    <dbReference type="NCBI Taxonomy" id="586396"/>
    <lineage>
        <taxon>Eukaryota</taxon>
        <taxon>Viridiplantae</taxon>
        <taxon>Streptophyta</taxon>
        <taxon>Embryophyta</taxon>
        <taxon>Tracheophyta</taxon>
        <taxon>Spermatophyta</taxon>
        <taxon>Magnoliopsida</taxon>
        <taxon>eudicotyledons</taxon>
        <taxon>Gunneridae</taxon>
        <taxon>Pentapetalae</taxon>
        <taxon>rosids</taxon>
        <taxon>fabids</taxon>
        <taxon>Malpighiales</taxon>
        <taxon>Linaceae</taxon>
        <taxon>Linum</taxon>
    </lineage>
</organism>
<reference evidence="1" key="1">
    <citation type="submission" date="2022-08" db="EMBL/GenBank/DDBJ databases">
        <authorList>
            <person name="Gutierrez-Valencia J."/>
        </authorList>
    </citation>
    <scope>NUCLEOTIDE SEQUENCE</scope>
</reference>
<dbReference type="Proteomes" id="UP001154282">
    <property type="component" value="Unassembled WGS sequence"/>
</dbReference>
<gene>
    <name evidence="1" type="ORF">LITE_LOCUS966</name>
</gene>
<accession>A0AAV0GVC3</accession>
<keyword evidence="2" id="KW-1185">Reference proteome</keyword>
<sequence>MIVETHQLDGNQLVQETMPNLLDNIDPISEGNPNATGKMLSYRDKVIGVLLEEEAIKVNASNKGGSRFLALEDLNDELREDTRVLEAASKRMEVDQVGSVEVSGEDKERRDIGFTFTLSTKLDLKVETRPSVRSNEAHHNISTFISFPFSSFNCRPPPLLFSLSQLLESAGETVSHFFAYLFPAGGYMLHIATTQVAFGMRP</sequence>
<protein>
    <submittedName>
        <fullName evidence="1">Uncharacterized protein</fullName>
    </submittedName>
</protein>
<dbReference type="EMBL" id="CAMGYJ010000002">
    <property type="protein sequence ID" value="CAI0376329.1"/>
    <property type="molecule type" value="Genomic_DNA"/>
</dbReference>
<evidence type="ECO:0000313" key="1">
    <source>
        <dbReference type="EMBL" id="CAI0376329.1"/>
    </source>
</evidence>
<comment type="caution">
    <text evidence="1">The sequence shown here is derived from an EMBL/GenBank/DDBJ whole genome shotgun (WGS) entry which is preliminary data.</text>
</comment>
<proteinExistence type="predicted"/>
<name>A0AAV0GVC3_9ROSI</name>
<dbReference type="AlphaFoldDB" id="A0AAV0GVC3"/>
<evidence type="ECO:0000313" key="2">
    <source>
        <dbReference type="Proteomes" id="UP001154282"/>
    </source>
</evidence>